<feature type="signal peptide" evidence="1">
    <location>
        <begin position="1"/>
        <end position="21"/>
    </location>
</feature>
<organism evidence="2 3">
    <name type="scientific">Orchesella dallaii</name>
    <dbReference type="NCBI Taxonomy" id="48710"/>
    <lineage>
        <taxon>Eukaryota</taxon>
        <taxon>Metazoa</taxon>
        <taxon>Ecdysozoa</taxon>
        <taxon>Arthropoda</taxon>
        <taxon>Hexapoda</taxon>
        <taxon>Collembola</taxon>
        <taxon>Entomobryomorpha</taxon>
        <taxon>Entomobryoidea</taxon>
        <taxon>Orchesellidae</taxon>
        <taxon>Orchesellinae</taxon>
        <taxon>Orchesella</taxon>
    </lineage>
</organism>
<accession>A0ABP1R9M8</accession>
<evidence type="ECO:0000256" key="1">
    <source>
        <dbReference type="SAM" id="SignalP"/>
    </source>
</evidence>
<dbReference type="EMBL" id="CAXLJM020000061">
    <property type="protein sequence ID" value="CAL8119736.1"/>
    <property type="molecule type" value="Genomic_DNA"/>
</dbReference>
<sequence length="182" mass="19220">MEPGGPIRIILGIFLLNCVSSAYIPQPQATETNYEWSTTVGSFSHAITTTGTPSLASDGTLATTYEATTASPVLSSSTKGILAAATSGTTTLLIPNSADKQITTAGTSTISSITGRTTVTFNTTTEVPSIMDSWVKEVANVGKQSYKRPPVKSGRAKHYPQRTKFLLGSIPVLSGYKENVWV</sequence>
<keyword evidence="3" id="KW-1185">Reference proteome</keyword>
<keyword evidence="1" id="KW-0732">Signal</keyword>
<gene>
    <name evidence="2" type="ORF">ODALV1_LOCUS18696</name>
</gene>
<name>A0ABP1R9M8_9HEXA</name>
<dbReference type="Proteomes" id="UP001642540">
    <property type="component" value="Unassembled WGS sequence"/>
</dbReference>
<evidence type="ECO:0000313" key="2">
    <source>
        <dbReference type="EMBL" id="CAL8119736.1"/>
    </source>
</evidence>
<evidence type="ECO:0000313" key="3">
    <source>
        <dbReference type="Proteomes" id="UP001642540"/>
    </source>
</evidence>
<comment type="caution">
    <text evidence="2">The sequence shown here is derived from an EMBL/GenBank/DDBJ whole genome shotgun (WGS) entry which is preliminary data.</text>
</comment>
<proteinExistence type="predicted"/>
<protein>
    <submittedName>
        <fullName evidence="2">Uncharacterized protein</fullName>
    </submittedName>
</protein>
<feature type="chain" id="PRO_5045080673" evidence="1">
    <location>
        <begin position="22"/>
        <end position="182"/>
    </location>
</feature>
<reference evidence="2 3" key="1">
    <citation type="submission" date="2024-08" db="EMBL/GenBank/DDBJ databases">
        <authorList>
            <person name="Cucini C."/>
            <person name="Frati F."/>
        </authorList>
    </citation>
    <scope>NUCLEOTIDE SEQUENCE [LARGE SCALE GENOMIC DNA]</scope>
</reference>